<name>A0A074Z3Y1_OPIVI</name>
<evidence type="ECO:0000313" key="1">
    <source>
        <dbReference type="EMBL" id="KER21791.1"/>
    </source>
</evidence>
<dbReference type="RefSeq" id="XP_009174477.1">
    <property type="nucleotide sequence ID" value="XM_009176213.1"/>
</dbReference>
<keyword evidence="2" id="KW-1185">Reference proteome</keyword>
<dbReference type="AlphaFoldDB" id="A0A074Z3Y1"/>
<protein>
    <submittedName>
        <fullName evidence="1">Uncharacterized protein</fullName>
    </submittedName>
</protein>
<dbReference type="KEGG" id="ovi:T265_09976"/>
<organism evidence="1 2">
    <name type="scientific">Opisthorchis viverrini</name>
    <name type="common">Southeast Asian liver fluke</name>
    <dbReference type="NCBI Taxonomy" id="6198"/>
    <lineage>
        <taxon>Eukaryota</taxon>
        <taxon>Metazoa</taxon>
        <taxon>Spiralia</taxon>
        <taxon>Lophotrochozoa</taxon>
        <taxon>Platyhelminthes</taxon>
        <taxon>Trematoda</taxon>
        <taxon>Digenea</taxon>
        <taxon>Opisthorchiida</taxon>
        <taxon>Opisthorchiata</taxon>
        <taxon>Opisthorchiidae</taxon>
        <taxon>Opisthorchis</taxon>
    </lineage>
</organism>
<evidence type="ECO:0000313" key="2">
    <source>
        <dbReference type="Proteomes" id="UP000054324"/>
    </source>
</evidence>
<accession>A0A074Z3Y1</accession>
<dbReference type="GeneID" id="20324144"/>
<proteinExistence type="predicted"/>
<dbReference type="EMBL" id="KL596941">
    <property type="protein sequence ID" value="KER21791.1"/>
    <property type="molecule type" value="Genomic_DNA"/>
</dbReference>
<dbReference type="Proteomes" id="UP000054324">
    <property type="component" value="Unassembled WGS sequence"/>
</dbReference>
<sequence length="96" mass="11033">MTTVTMVLYLMWLGDESNDTYDKRSEPNHLQPEYKQPWNFFMGNFLNAEGGVVKLHNICPPWKIRIETIATRRLKIARCRLLTTATAVDTSAIASM</sequence>
<dbReference type="CTD" id="20324144"/>
<gene>
    <name evidence="1" type="ORF">T265_09976</name>
</gene>
<reference evidence="1 2" key="1">
    <citation type="submission" date="2013-11" db="EMBL/GenBank/DDBJ databases">
        <title>Opisthorchis viverrini - life in the bile duct.</title>
        <authorList>
            <person name="Young N.D."/>
            <person name="Nagarajan N."/>
            <person name="Lin S.J."/>
            <person name="Korhonen P.K."/>
            <person name="Jex A.R."/>
            <person name="Hall R.S."/>
            <person name="Safavi-Hemami H."/>
            <person name="Kaewkong W."/>
            <person name="Bertrand D."/>
            <person name="Gao S."/>
            <person name="Seet Q."/>
            <person name="Wongkham S."/>
            <person name="Teh B.T."/>
            <person name="Wongkham C."/>
            <person name="Intapan P.M."/>
            <person name="Maleewong W."/>
            <person name="Yang X."/>
            <person name="Hu M."/>
            <person name="Wang Z."/>
            <person name="Hofmann A."/>
            <person name="Sternberg P.W."/>
            <person name="Tan P."/>
            <person name="Wang J."/>
            <person name="Gasser R.B."/>
        </authorList>
    </citation>
    <scope>NUCLEOTIDE SEQUENCE [LARGE SCALE GENOMIC DNA]</scope>
</reference>